<evidence type="ECO:0000256" key="6">
    <source>
        <dbReference type="ARBA" id="ARBA00022679"/>
    </source>
</evidence>
<keyword evidence="7 14" id="KW-0812">Transmembrane</keyword>
<dbReference type="GO" id="GO:0005886">
    <property type="term" value="C:plasma membrane"/>
    <property type="evidence" value="ECO:0007669"/>
    <property type="project" value="UniProtKB-SubCell"/>
</dbReference>
<dbReference type="Proteomes" id="UP000231962">
    <property type="component" value="Unassembled WGS sequence"/>
</dbReference>
<dbReference type="SUPFAM" id="SSF158472">
    <property type="entry name" value="HAMP domain-like"/>
    <property type="match status" value="1"/>
</dbReference>
<dbReference type="InterPro" id="IPR036890">
    <property type="entry name" value="HATPase_C_sf"/>
</dbReference>
<dbReference type="PRINTS" id="PR00344">
    <property type="entry name" value="BCTRLSENSOR"/>
</dbReference>
<dbReference type="EMBL" id="NPDY01000009">
    <property type="protein sequence ID" value="PJZ69534.1"/>
    <property type="molecule type" value="Genomic_DNA"/>
</dbReference>
<evidence type="ECO:0000256" key="13">
    <source>
        <dbReference type="ARBA" id="ARBA00023136"/>
    </source>
</evidence>
<dbReference type="Pfam" id="PF02518">
    <property type="entry name" value="HATPase_c"/>
    <property type="match status" value="1"/>
</dbReference>
<dbReference type="InterPro" id="IPR004358">
    <property type="entry name" value="Sig_transdc_His_kin-like_C"/>
</dbReference>
<dbReference type="SUPFAM" id="SSF55874">
    <property type="entry name" value="ATPase domain of HSP90 chaperone/DNA topoisomerase II/histidine kinase"/>
    <property type="match status" value="1"/>
</dbReference>
<dbReference type="Gene3D" id="1.10.287.130">
    <property type="match status" value="1"/>
</dbReference>
<feature type="transmembrane region" description="Helical" evidence="14">
    <location>
        <begin position="91"/>
        <end position="109"/>
    </location>
</feature>
<gene>
    <name evidence="17" type="ORF">CH360_11060</name>
    <name evidence="18" type="ORF">CH373_16460</name>
</gene>
<evidence type="ECO:0000256" key="3">
    <source>
        <dbReference type="ARBA" id="ARBA00012438"/>
    </source>
</evidence>
<dbReference type="EC" id="2.7.13.3" evidence="3"/>
<evidence type="ECO:0000313" key="18">
    <source>
        <dbReference type="EMBL" id="PJZ72049.1"/>
    </source>
</evidence>
<evidence type="ECO:0000313" key="20">
    <source>
        <dbReference type="Proteomes" id="UP000231990"/>
    </source>
</evidence>
<evidence type="ECO:0000256" key="11">
    <source>
        <dbReference type="ARBA" id="ARBA00022989"/>
    </source>
</evidence>
<organism evidence="18 20">
    <name type="scientific">Leptospira perolatii</name>
    <dbReference type="NCBI Taxonomy" id="2023191"/>
    <lineage>
        <taxon>Bacteria</taxon>
        <taxon>Pseudomonadati</taxon>
        <taxon>Spirochaetota</taxon>
        <taxon>Spirochaetia</taxon>
        <taxon>Leptospirales</taxon>
        <taxon>Leptospiraceae</taxon>
        <taxon>Leptospira</taxon>
    </lineage>
</organism>
<keyword evidence="12" id="KW-0902">Two-component regulatory system</keyword>
<feature type="transmembrane region" description="Helical" evidence="14">
    <location>
        <begin position="282"/>
        <end position="303"/>
    </location>
</feature>
<dbReference type="Pfam" id="PF00672">
    <property type="entry name" value="HAMP"/>
    <property type="match status" value="1"/>
</dbReference>
<dbReference type="NCBIfam" id="NF047496">
    <property type="entry name" value="HK_LIC11548"/>
    <property type="match status" value="1"/>
</dbReference>
<dbReference type="Proteomes" id="UP000231990">
    <property type="component" value="Unassembled WGS sequence"/>
</dbReference>
<evidence type="ECO:0000259" key="16">
    <source>
        <dbReference type="PROSITE" id="PS50885"/>
    </source>
</evidence>
<name>A0A2M9ZJ15_9LEPT</name>
<evidence type="ECO:0000256" key="4">
    <source>
        <dbReference type="ARBA" id="ARBA00022475"/>
    </source>
</evidence>
<evidence type="ECO:0000256" key="1">
    <source>
        <dbReference type="ARBA" id="ARBA00000085"/>
    </source>
</evidence>
<evidence type="ECO:0000256" key="8">
    <source>
        <dbReference type="ARBA" id="ARBA00022741"/>
    </source>
</evidence>
<keyword evidence="5" id="KW-0597">Phosphoprotein</keyword>
<keyword evidence="6" id="KW-0808">Transferase</keyword>
<dbReference type="SMART" id="SM00387">
    <property type="entry name" value="HATPase_c"/>
    <property type="match status" value="1"/>
</dbReference>
<dbReference type="PROSITE" id="PS50885">
    <property type="entry name" value="HAMP"/>
    <property type="match status" value="1"/>
</dbReference>
<dbReference type="InterPro" id="IPR050398">
    <property type="entry name" value="HssS/ArlS-like"/>
</dbReference>
<keyword evidence="10" id="KW-0067">ATP-binding</keyword>
<keyword evidence="13 14" id="KW-0472">Membrane</keyword>
<protein>
    <recommendedName>
        <fullName evidence="3">histidine kinase</fullName>
        <ecNumber evidence="3">2.7.13.3</ecNumber>
    </recommendedName>
</protein>
<dbReference type="Pfam" id="PF00512">
    <property type="entry name" value="HisKA"/>
    <property type="match status" value="1"/>
</dbReference>
<dbReference type="Gene3D" id="3.30.565.10">
    <property type="entry name" value="Histidine kinase-like ATPase, C-terminal domain"/>
    <property type="match status" value="1"/>
</dbReference>
<dbReference type="CDD" id="cd06225">
    <property type="entry name" value="HAMP"/>
    <property type="match status" value="1"/>
</dbReference>
<dbReference type="RefSeq" id="WP_100714095.1">
    <property type="nucleotide sequence ID" value="NZ_NPDY01000009.1"/>
</dbReference>
<reference evidence="19 20" key="1">
    <citation type="submission" date="2017-07" db="EMBL/GenBank/DDBJ databases">
        <title>Leptospira spp. isolated from tropical soils.</title>
        <authorList>
            <person name="Thibeaux R."/>
            <person name="Iraola G."/>
            <person name="Ferres I."/>
            <person name="Bierque E."/>
            <person name="Girault D."/>
            <person name="Soupe-Gilbert M.-E."/>
            <person name="Picardeau M."/>
            <person name="Goarant C."/>
        </authorList>
    </citation>
    <scope>NUCLEOTIDE SEQUENCE [LARGE SCALE GENOMIC DNA]</scope>
    <source>
        <strain evidence="18 20">FH1-B-B1</strain>
        <strain evidence="17 19">FH1-B-C1</strain>
    </source>
</reference>
<keyword evidence="11 14" id="KW-1133">Transmembrane helix</keyword>
<dbReference type="GO" id="GO:0000155">
    <property type="term" value="F:phosphorelay sensor kinase activity"/>
    <property type="evidence" value="ECO:0007669"/>
    <property type="project" value="InterPro"/>
</dbReference>
<dbReference type="PANTHER" id="PTHR45528:SF1">
    <property type="entry name" value="SENSOR HISTIDINE KINASE CPXA"/>
    <property type="match status" value="1"/>
</dbReference>
<dbReference type="EMBL" id="NPDZ01000014">
    <property type="protein sequence ID" value="PJZ72049.1"/>
    <property type="molecule type" value="Genomic_DNA"/>
</dbReference>
<keyword evidence="4" id="KW-1003">Cell membrane</keyword>
<dbReference type="InterPro" id="IPR003661">
    <property type="entry name" value="HisK_dim/P_dom"/>
</dbReference>
<comment type="subcellular location">
    <subcellularLocation>
        <location evidence="2">Cell membrane</location>
        <topology evidence="2">Multi-pass membrane protein</topology>
    </subcellularLocation>
</comment>
<sequence>MNFFFFRSEENRYYFRDLWILSAVIILAIFFAEIIHFRNNADATFVDRILVYIYYTIPLFSLFLIISYLYRNKRNLETGRLKSSIRYRLSLAFLFVALLPSIPVFFLSSNVTGRLFEGFYGLDIAQALDSGEYFVRKQMEPDKADLLGKAKLLQNLVRTENPDSNLLTLRAHELDLLKSSHYYVGWYESENPILENRNLRRKPEQSSFFPLPGEKIQESVSLLPRECYYFLKLPSLKQGSFLILGKRIFVGEEERAYSLLNTRKNYHKADLAKEKLPYELRLTISLLTIFVFLLSIFFSLVFARKISRPIIELANATHKVSLGDTDINLPIKETGEIGALIDSFNQMVKDLKSKNAELMHSQRIAAWKEVAQRMAHEIKNPLTPIQLSAERIRRKLESSNSEQFKEIVTKGTETIVGQVKILEHLVNEFSEFARMPAPKLINQHLEPILQESIKLYENTPGIQFELHLTKNLPEIFLDKKLFLGIMSNLLKNAVEAIERKKTKEKLTNYVGKVQVSTRLERRIMRKSIVLTIEDNGTGISKDYRTKVFEPYFSTKDEHTSGIGLSIVQKSVIDHNGHISVDSSELGGCKFRIELPVA</sequence>
<dbReference type="PROSITE" id="PS50109">
    <property type="entry name" value="HIS_KIN"/>
    <property type="match status" value="1"/>
</dbReference>
<evidence type="ECO:0000256" key="14">
    <source>
        <dbReference type="SAM" id="Phobius"/>
    </source>
</evidence>
<accession>A0A2M9ZJ15</accession>
<feature type="transmembrane region" description="Helical" evidence="14">
    <location>
        <begin position="18"/>
        <end position="37"/>
    </location>
</feature>
<dbReference type="SMART" id="SM00388">
    <property type="entry name" value="HisKA"/>
    <property type="match status" value="1"/>
</dbReference>
<feature type="domain" description="HAMP" evidence="16">
    <location>
        <begin position="304"/>
        <end position="356"/>
    </location>
</feature>
<keyword evidence="19" id="KW-1185">Reference proteome</keyword>
<evidence type="ECO:0000313" key="17">
    <source>
        <dbReference type="EMBL" id="PJZ69534.1"/>
    </source>
</evidence>
<dbReference type="PANTHER" id="PTHR45528">
    <property type="entry name" value="SENSOR HISTIDINE KINASE CPXA"/>
    <property type="match status" value="1"/>
</dbReference>
<dbReference type="InterPro" id="IPR005467">
    <property type="entry name" value="His_kinase_dom"/>
</dbReference>
<proteinExistence type="predicted"/>
<evidence type="ECO:0000259" key="15">
    <source>
        <dbReference type="PROSITE" id="PS50109"/>
    </source>
</evidence>
<keyword evidence="8" id="KW-0547">Nucleotide-binding</keyword>
<feature type="domain" description="Histidine kinase" evidence="15">
    <location>
        <begin position="373"/>
        <end position="597"/>
    </location>
</feature>
<dbReference type="Gene3D" id="6.10.340.10">
    <property type="match status" value="1"/>
</dbReference>
<evidence type="ECO:0000256" key="5">
    <source>
        <dbReference type="ARBA" id="ARBA00022553"/>
    </source>
</evidence>
<evidence type="ECO:0000256" key="2">
    <source>
        <dbReference type="ARBA" id="ARBA00004651"/>
    </source>
</evidence>
<dbReference type="OrthoDB" id="1931120at2"/>
<evidence type="ECO:0000256" key="9">
    <source>
        <dbReference type="ARBA" id="ARBA00022777"/>
    </source>
</evidence>
<comment type="catalytic activity">
    <reaction evidence="1">
        <text>ATP + protein L-histidine = ADP + protein N-phospho-L-histidine.</text>
        <dbReference type="EC" id="2.7.13.3"/>
    </reaction>
</comment>
<keyword evidence="9 18" id="KW-0418">Kinase</keyword>
<evidence type="ECO:0000256" key="10">
    <source>
        <dbReference type="ARBA" id="ARBA00022840"/>
    </source>
</evidence>
<evidence type="ECO:0000256" key="7">
    <source>
        <dbReference type="ARBA" id="ARBA00022692"/>
    </source>
</evidence>
<dbReference type="InterPro" id="IPR003660">
    <property type="entry name" value="HAMP_dom"/>
</dbReference>
<dbReference type="CDD" id="cd00082">
    <property type="entry name" value="HisKA"/>
    <property type="match status" value="1"/>
</dbReference>
<dbReference type="InterPro" id="IPR003594">
    <property type="entry name" value="HATPase_dom"/>
</dbReference>
<feature type="transmembrane region" description="Helical" evidence="14">
    <location>
        <begin position="49"/>
        <end position="70"/>
    </location>
</feature>
<dbReference type="InterPro" id="IPR036097">
    <property type="entry name" value="HisK_dim/P_sf"/>
</dbReference>
<evidence type="ECO:0000313" key="19">
    <source>
        <dbReference type="Proteomes" id="UP000231962"/>
    </source>
</evidence>
<comment type="caution">
    <text evidence="18">The sequence shown here is derived from an EMBL/GenBank/DDBJ whole genome shotgun (WGS) entry which is preliminary data.</text>
</comment>
<dbReference type="SUPFAM" id="SSF47384">
    <property type="entry name" value="Homodimeric domain of signal transducing histidine kinase"/>
    <property type="match status" value="1"/>
</dbReference>
<dbReference type="AlphaFoldDB" id="A0A2M9ZJ15"/>
<dbReference type="SMART" id="SM00304">
    <property type="entry name" value="HAMP"/>
    <property type="match status" value="1"/>
</dbReference>
<dbReference type="GO" id="GO:0005524">
    <property type="term" value="F:ATP binding"/>
    <property type="evidence" value="ECO:0007669"/>
    <property type="project" value="UniProtKB-KW"/>
</dbReference>
<evidence type="ECO:0000256" key="12">
    <source>
        <dbReference type="ARBA" id="ARBA00023012"/>
    </source>
</evidence>